<sequence>MEVDVMDIPPIDMISSFLLCEVSSAPEEDSEVNSCCSGTVGTASPCTLSRADPITWRLPGKRNHRLPCLHLSAPYLLCCRLGQLQFSAGTYKPFPVF</sequence>
<name>A0A4U6VEI8_SETVI</name>
<gene>
    <name evidence="1" type="ORF">SEVIR_3G133800v2</name>
</gene>
<reference evidence="1" key="1">
    <citation type="submission" date="2019-03" db="EMBL/GenBank/DDBJ databases">
        <title>WGS assembly of Setaria viridis.</title>
        <authorList>
            <person name="Huang P."/>
            <person name="Jenkins J."/>
            <person name="Grimwood J."/>
            <person name="Barry K."/>
            <person name="Healey A."/>
            <person name="Mamidi S."/>
            <person name="Sreedasyam A."/>
            <person name="Shu S."/>
            <person name="Feldman M."/>
            <person name="Wu J."/>
            <person name="Yu Y."/>
            <person name="Chen C."/>
            <person name="Johnson J."/>
            <person name="Rokhsar D."/>
            <person name="Baxter I."/>
            <person name="Schmutz J."/>
            <person name="Brutnell T."/>
            <person name="Kellogg E."/>
        </authorList>
    </citation>
    <scope>NUCLEOTIDE SEQUENCE [LARGE SCALE GENOMIC DNA]</scope>
</reference>
<proteinExistence type="predicted"/>
<organism evidence="1 2">
    <name type="scientific">Setaria viridis</name>
    <name type="common">Green bristlegrass</name>
    <name type="synonym">Setaria italica subsp. viridis</name>
    <dbReference type="NCBI Taxonomy" id="4556"/>
    <lineage>
        <taxon>Eukaryota</taxon>
        <taxon>Viridiplantae</taxon>
        <taxon>Streptophyta</taxon>
        <taxon>Embryophyta</taxon>
        <taxon>Tracheophyta</taxon>
        <taxon>Spermatophyta</taxon>
        <taxon>Magnoliopsida</taxon>
        <taxon>Liliopsida</taxon>
        <taxon>Poales</taxon>
        <taxon>Poaceae</taxon>
        <taxon>PACMAD clade</taxon>
        <taxon>Panicoideae</taxon>
        <taxon>Panicodae</taxon>
        <taxon>Paniceae</taxon>
        <taxon>Cenchrinae</taxon>
        <taxon>Setaria</taxon>
    </lineage>
</organism>
<dbReference type="Proteomes" id="UP000298652">
    <property type="component" value="Chromosome 3"/>
</dbReference>
<evidence type="ECO:0000313" key="2">
    <source>
        <dbReference type="Proteomes" id="UP000298652"/>
    </source>
</evidence>
<evidence type="ECO:0000313" key="1">
    <source>
        <dbReference type="EMBL" id="TKW25669.1"/>
    </source>
</evidence>
<keyword evidence="2" id="KW-1185">Reference proteome</keyword>
<protein>
    <submittedName>
        <fullName evidence="1">Uncharacterized protein</fullName>
    </submittedName>
</protein>
<dbReference type="AlphaFoldDB" id="A0A4U6VEI8"/>
<accession>A0A4U6VEI8</accession>
<dbReference type="Gramene" id="TKW25669">
    <property type="protein sequence ID" value="TKW25669"/>
    <property type="gene ID" value="SEVIR_3G133800v2"/>
</dbReference>
<dbReference type="EMBL" id="CM016554">
    <property type="protein sequence ID" value="TKW25669.1"/>
    <property type="molecule type" value="Genomic_DNA"/>
</dbReference>